<evidence type="ECO:0000313" key="2">
    <source>
        <dbReference type="WBParaSite" id="JU765_v2.g16617.t1"/>
    </source>
</evidence>
<reference evidence="2" key="1">
    <citation type="submission" date="2022-11" db="UniProtKB">
        <authorList>
            <consortium name="WormBaseParasite"/>
        </authorList>
    </citation>
    <scope>IDENTIFICATION</scope>
</reference>
<proteinExistence type="predicted"/>
<evidence type="ECO:0000313" key="1">
    <source>
        <dbReference type="Proteomes" id="UP000887576"/>
    </source>
</evidence>
<organism evidence="1 2">
    <name type="scientific">Panagrolaimus sp. JU765</name>
    <dbReference type="NCBI Taxonomy" id="591449"/>
    <lineage>
        <taxon>Eukaryota</taxon>
        <taxon>Metazoa</taxon>
        <taxon>Ecdysozoa</taxon>
        <taxon>Nematoda</taxon>
        <taxon>Chromadorea</taxon>
        <taxon>Rhabditida</taxon>
        <taxon>Tylenchina</taxon>
        <taxon>Panagrolaimomorpha</taxon>
        <taxon>Panagrolaimoidea</taxon>
        <taxon>Panagrolaimidae</taxon>
        <taxon>Panagrolaimus</taxon>
    </lineage>
</organism>
<protein>
    <submittedName>
        <fullName evidence="2">Glutathione S-transferase kappa</fullName>
    </submittedName>
</protein>
<name>A0AC34QIL4_9BILA</name>
<dbReference type="Proteomes" id="UP000887576">
    <property type="component" value="Unplaced"/>
</dbReference>
<dbReference type="WBParaSite" id="JU765_v2.g16617.t1">
    <property type="protein sequence ID" value="JU765_v2.g16617.t1"/>
    <property type="gene ID" value="JU765_v2.g16617"/>
</dbReference>
<accession>A0AC34QIL4</accession>
<sequence length="220" mass="24784">MKTTIDLYFDIISPYSWIAFESLLRYAPKLPAEIRFKPFYLAGIMKASQNRPPATVPAKGVQMLKDLECLGRYWGIPIRPPSDFVGSILTRNNVLAVRFLTAVEQTRPKDLPKLATILWSRIWSQDLPVHDEKSIYEAAQEAGLDFSTAKQLLEQANSDDIRDLLKQRTEEAVASGAFGAPWIVVHEPGKPEKTFFGSDRLPMICNELGVDFEGPLKSKM</sequence>